<feature type="transmembrane region" description="Helical" evidence="10">
    <location>
        <begin position="477"/>
        <end position="497"/>
    </location>
</feature>
<dbReference type="AlphaFoldDB" id="A0A914AWY0"/>
<evidence type="ECO:0000256" key="7">
    <source>
        <dbReference type="ARBA" id="ARBA00023034"/>
    </source>
</evidence>
<dbReference type="Pfam" id="PF06664">
    <property type="entry name" value="WLS-like_TM"/>
    <property type="match status" value="1"/>
</dbReference>
<keyword evidence="5 10" id="KW-0812">Transmembrane</keyword>
<dbReference type="CTD" id="79971"/>
<evidence type="ECO:0000256" key="4">
    <source>
        <dbReference type="ARBA" id="ARBA00022687"/>
    </source>
</evidence>
<evidence type="ECO:0000256" key="10">
    <source>
        <dbReference type="SAM" id="Phobius"/>
    </source>
</evidence>
<dbReference type="PANTHER" id="PTHR13449">
    <property type="entry name" value="INTEGRAL MEMBRANE PROTEIN GPR177"/>
    <property type="match status" value="1"/>
</dbReference>
<dbReference type="OrthoDB" id="5804250at2759"/>
<dbReference type="InterPro" id="IPR047843">
    <property type="entry name" value="WLS-like_TM"/>
</dbReference>
<evidence type="ECO:0000256" key="2">
    <source>
        <dbReference type="ARBA" id="ARBA00008148"/>
    </source>
</evidence>
<evidence type="ECO:0000313" key="13">
    <source>
        <dbReference type="EnsemblMetazoa" id="XP_038068222.1"/>
    </source>
</evidence>
<feature type="transmembrane region" description="Helical" evidence="10">
    <location>
        <begin position="337"/>
        <end position="356"/>
    </location>
</feature>
<dbReference type="Pfam" id="PF21883">
    <property type="entry name" value="WLS_GOLD"/>
    <property type="match status" value="1"/>
</dbReference>
<feature type="transmembrane region" description="Helical" evidence="10">
    <location>
        <begin position="235"/>
        <end position="255"/>
    </location>
</feature>
<evidence type="ECO:0000259" key="12">
    <source>
        <dbReference type="Pfam" id="PF21883"/>
    </source>
</evidence>
<comment type="similarity">
    <text evidence="2">Belongs to the wntless family.</text>
</comment>
<evidence type="ECO:0000256" key="9">
    <source>
        <dbReference type="SAM" id="MobiDB-lite"/>
    </source>
</evidence>
<dbReference type="GO" id="GO:0016055">
    <property type="term" value="P:Wnt signaling pathway"/>
    <property type="evidence" value="ECO:0007669"/>
    <property type="project" value="UniProtKB-KW"/>
</dbReference>
<dbReference type="OMA" id="GQWKWDE"/>
<dbReference type="RefSeq" id="XP_038068222.1">
    <property type="nucleotide sequence ID" value="XM_038212294.1"/>
</dbReference>
<feature type="transmembrane region" description="Helical" evidence="10">
    <location>
        <begin position="376"/>
        <end position="403"/>
    </location>
</feature>
<feature type="domain" description="Wntless-like transmembrane" evidence="11">
    <location>
        <begin position="229"/>
        <end position="500"/>
    </location>
</feature>
<protein>
    <recommendedName>
        <fullName evidence="15">Protein wntless homolog</fullName>
    </recommendedName>
</protein>
<feature type="domain" description="Wntless GOLD" evidence="12">
    <location>
        <begin position="48"/>
        <end position="228"/>
    </location>
</feature>
<dbReference type="PANTHER" id="PTHR13449:SF2">
    <property type="entry name" value="PROTEIN WNTLESS HOMOLOG"/>
    <property type="match status" value="1"/>
</dbReference>
<dbReference type="GO" id="GO:0017147">
    <property type="term" value="F:Wnt-protein binding"/>
    <property type="evidence" value="ECO:0007669"/>
    <property type="project" value="InterPro"/>
</dbReference>
<feature type="transmembrane region" description="Helical" evidence="10">
    <location>
        <begin position="306"/>
        <end position="325"/>
    </location>
</feature>
<dbReference type="EnsemblMetazoa" id="XM_038212294.1">
    <property type="protein sequence ID" value="XP_038068222.1"/>
    <property type="gene ID" value="LOC119737736"/>
</dbReference>
<dbReference type="GO" id="GO:0061355">
    <property type="term" value="P:Wnt protein secretion"/>
    <property type="evidence" value="ECO:0007669"/>
    <property type="project" value="TreeGrafter"/>
</dbReference>
<evidence type="ECO:0008006" key="15">
    <source>
        <dbReference type="Google" id="ProtNLM"/>
    </source>
</evidence>
<proteinExistence type="inferred from homology"/>
<evidence type="ECO:0000256" key="6">
    <source>
        <dbReference type="ARBA" id="ARBA00022989"/>
    </source>
</evidence>
<evidence type="ECO:0000259" key="11">
    <source>
        <dbReference type="Pfam" id="PF06664"/>
    </source>
</evidence>
<feature type="transmembrane region" description="Helical" evidence="10">
    <location>
        <begin position="434"/>
        <end position="457"/>
    </location>
</feature>
<organism evidence="13 14">
    <name type="scientific">Patiria miniata</name>
    <name type="common">Bat star</name>
    <name type="synonym">Asterina miniata</name>
    <dbReference type="NCBI Taxonomy" id="46514"/>
    <lineage>
        <taxon>Eukaryota</taxon>
        <taxon>Metazoa</taxon>
        <taxon>Echinodermata</taxon>
        <taxon>Eleutherozoa</taxon>
        <taxon>Asterozoa</taxon>
        <taxon>Asteroidea</taxon>
        <taxon>Valvatacea</taxon>
        <taxon>Valvatida</taxon>
        <taxon>Asterinidae</taxon>
        <taxon>Patiria</taxon>
    </lineage>
</organism>
<feature type="region of interest" description="Disordered" evidence="9">
    <location>
        <begin position="505"/>
        <end position="532"/>
    </location>
</feature>
<keyword evidence="7" id="KW-0333">Golgi apparatus</keyword>
<feature type="transmembrane region" description="Helical" evidence="10">
    <location>
        <begin position="267"/>
        <end position="286"/>
    </location>
</feature>
<reference evidence="13" key="1">
    <citation type="submission" date="2022-11" db="UniProtKB">
        <authorList>
            <consortium name="EnsemblMetazoa"/>
        </authorList>
    </citation>
    <scope>IDENTIFICATION</scope>
</reference>
<dbReference type="GO" id="GO:0000139">
    <property type="term" value="C:Golgi membrane"/>
    <property type="evidence" value="ECO:0007669"/>
    <property type="project" value="UniProtKB-SubCell"/>
</dbReference>
<evidence type="ECO:0000256" key="8">
    <source>
        <dbReference type="ARBA" id="ARBA00023136"/>
    </source>
</evidence>
<dbReference type="GO" id="GO:0006886">
    <property type="term" value="P:intracellular protein transport"/>
    <property type="evidence" value="ECO:0007669"/>
    <property type="project" value="TreeGrafter"/>
</dbReference>
<evidence type="ECO:0000313" key="14">
    <source>
        <dbReference type="Proteomes" id="UP000887568"/>
    </source>
</evidence>
<name>A0A914AWY0_PATMI</name>
<evidence type="ECO:0000256" key="3">
    <source>
        <dbReference type="ARBA" id="ARBA00022473"/>
    </source>
</evidence>
<keyword evidence="14" id="KW-1185">Reference proteome</keyword>
<dbReference type="InterPro" id="IPR053936">
    <property type="entry name" value="WLS_GOLD"/>
</dbReference>
<evidence type="ECO:0000256" key="1">
    <source>
        <dbReference type="ARBA" id="ARBA00004653"/>
    </source>
</evidence>
<dbReference type="InterPro" id="IPR009551">
    <property type="entry name" value="Wntless"/>
</dbReference>
<sequence length="551" mass="62692">MAGAILENLSTKKLSFFCLCLLLVQIACFLVGGLVAPAPSSAHNILTTKCIDPSFSLQKWFQPHGPHACDKVRDFDEATKRGIFADWIVFSAQVPHRPNTMHRSFQYMLGVLVMDIGYSDEDGKHLAPNAAVTLVVRLGYKDTDDGEFQELVSVNETRKLECVFPFTEDKVGYHYSCEPLPLFELGSVHHKHYLINIRMPITKDKATGALTNTNIGSPEDLHVVIIHQNGGFTTVWMSIKTIMFPIVLLITIWFWRRVKTQGKPSVLLERTIFALAIIMSILNFPMEWLTFWVEVPFMTLLSDIKQGAFYAMLFSFWIIFIGEHLMDQTQRNRLKVYRRQVASIIFTFFCLFIFDVCERGVQLVNPFFSMWNTDKGYRLAMAFIILAGICLCSYCLFLLFMVYQVFKNISMRRATLPHMAKARRLHYEGLIYRFRFFMIFTVLTAIFTVIFFIMSQVLEGHQKAGESISSVQYTSGFYTGVYGMWNIYVVAVLVLYAPSHKKTASTSNGEGSEGSHVEFDIDVPSEGRPTDPVVAGSLTEAYQLLSKTATE</sequence>
<keyword evidence="4" id="KW-0879">Wnt signaling pathway</keyword>
<dbReference type="GeneID" id="119737736"/>
<accession>A0A914AWY0</accession>
<keyword evidence="3" id="KW-0217">Developmental protein</keyword>
<keyword evidence="6 10" id="KW-1133">Transmembrane helix</keyword>
<evidence type="ECO:0000256" key="5">
    <source>
        <dbReference type="ARBA" id="ARBA00022692"/>
    </source>
</evidence>
<comment type="subcellular location">
    <subcellularLocation>
        <location evidence="1">Golgi apparatus membrane</location>
        <topology evidence="1">Multi-pass membrane protein</topology>
    </subcellularLocation>
</comment>
<dbReference type="Proteomes" id="UP000887568">
    <property type="component" value="Unplaced"/>
</dbReference>
<keyword evidence="8 10" id="KW-0472">Membrane</keyword>